<dbReference type="SUPFAM" id="SSF53448">
    <property type="entry name" value="Nucleotide-diphospho-sugar transferases"/>
    <property type="match status" value="1"/>
</dbReference>
<gene>
    <name evidence="2" type="ORF">ACFOPQ_14120</name>
</gene>
<comment type="caution">
    <text evidence="2">The sequence shown here is derived from an EMBL/GenBank/DDBJ whole genome shotgun (WGS) entry which is preliminary data.</text>
</comment>
<dbReference type="Pfam" id="PF12804">
    <property type="entry name" value="NTP_transf_3"/>
    <property type="match status" value="1"/>
</dbReference>
<protein>
    <submittedName>
        <fullName evidence="2">Nucleotidyltransferase family protein</fullName>
    </submittedName>
</protein>
<dbReference type="EMBL" id="JBHRZF010000167">
    <property type="protein sequence ID" value="MFC3861900.1"/>
    <property type="molecule type" value="Genomic_DNA"/>
</dbReference>
<proteinExistence type="predicted"/>
<evidence type="ECO:0000313" key="2">
    <source>
        <dbReference type="EMBL" id="MFC3861900.1"/>
    </source>
</evidence>
<dbReference type="CDD" id="cd04182">
    <property type="entry name" value="GT_2_like_f"/>
    <property type="match status" value="1"/>
</dbReference>
<dbReference type="InterPro" id="IPR029044">
    <property type="entry name" value="Nucleotide-diphossugar_trans"/>
</dbReference>
<dbReference type="PANTHER" id="PTHR43777">
    <property type="entry name" value="MOLYBDENUM COFACTOR CYTIDYLYLTRANSFERASE"/>
    <property type="match status" value="1"/>
</dbReference>
<name>A0ABV8A942_9DEIO</name>
<reference evidence="3" key="1">
    <citation type="journal article" date="2019" name="Int. J. Syst. Evol. Microbiol.">
        <title>The Global Catalogue of Microorganisms (GCM) 10K type strain sequencing project: providing services to taxonomists for standard genome sequencing and annotation.</title>
        <authorList>
            <consortium name="The Broad Institute Genomics Platform"/>
            <consortium name="The Broad Institute Genome Sequencing Center for Infectious Disease"/>
            <person name="Wu L."/>
            <person name="Ma J."/>
        </authorList>
    </citation>
    <scope>NUCLEOTIDE SEQUENCE [LARGE SCALE GENOMIC DNA]</scope>
    <source>
        <strain evidence="3">CCTCC AB 2013263</strain>
    </source>
</reference>
<dbReference type="RefSeq" id="WP_380079250.1">
    <property type="nucleotide sequence ID" value="NZ_JBHRZF010000167.1"/>
</dbReference>
<feature type="domain" description="MobA-like NTP transferase" evidence="1">
    <location>
        <begin position="7"/>
        <end position="191"/>
    </location>
</feature>
<dbReference type="InterPro" id="IPR025877">
    <property type="entry name" value="MobA-like_NTP_Trfase"/>
</dbReference>
<dbReference type="Gene3D" id="3.90.550.10">
    <property type="entry name" value="Spore Coat Polysaccharide Biosynthesis Protein SpsA, Chain A"/>
    <property type="match status" value="1"/>
</dbReference>
<dbReference type="Proteomes" id="UP001595748">
    <property type="component" value="Unassembled WGS sequence"/>
</dbReference>
<organism evidence="2 3">
    <name type="scientific">Deinococcus antarcticus</name>
    <dbReference type="NCBI Taxonomy" id="1298767"/>
    <lineage>
        <taxon>Bacteria</taxon>
        <taxon>Thermotogati</taxon>
        <taxon>Deinococcota</taxon>
        <taxon>Deinococci</taxon>
        <taxon>Deinococcales</taxon>
        <taxon>Deinococcaceae</taxon>
        <taxon>Deinococcus</taxon>
    </lineage>
</organism>
<keyword evidence="3" id="KW-1185">Reference proteome</keyword>
<accession>A0ABV8A942</accession>
<dbReference type="PANTHER" id="PTHR43777:SF1">
    <property type="entry name" value="MOLYBDENUM COFACTOR CYTIDYLYLTRANSFERASE"/>
    <property type="match status" value="1"/>
</dbReference>
<evidence type="ECO:0000313" key="3">
    <source>
        <dbReference type="Proteomes" id="UP001595748"/>
    </source>
</evidence>
<evidence type="ECO:0000259" key="1">
    <source>
        <dbReference type="Pfam" id="PF12804"/>
    </source>
</evidence>
<sequence length="225" mass="24168">MTGNVAGVLLAAGRSTRMGNPKQLLHLQGKPLVRHAAEAMHAAPYTERLAVIPPAELGEQVRDALTGLNFTFTENPDPARGLMSSLREAARALAGRDLLGVNFVLADMPLLTPDVHRVMIETFLNSGVPGESSVSHVSARPTHAPLVLSEYGTSSEDIVRAPPHLFRADLLTHFPELPDTDHGPRALVGQYAAQGLVVRFPANLMLDIDTPEALAQAEEQGWAQL</sequence>